<feature type="signal peptide" evidence="1">
    <location>
        <begin position="1"/>
        <end position="26"/>
    </location>
</feature>
<dbReference type="Pfam" id="PF13306">
    <property type="entry name" value="LRR_5"/>
    <property type="match status" value="1"/>
</dbReference>
<reference evidence="2" key="2">
    <citation type="journal article" date="2021" name="PeerJ">
        <title>Extensive microbial diversity within the chicken gut microbiome revealed by metagenomics and culture.</title>
        <authorList>
            <person name="Gilroy R."/>
            <person name="Ravi A."/>
            <person name="Getino M."/>
            <person name="Pursley I."/>
            <person name="Horton D.L."/>
            <person name="Alikhan N.F."/>
            <person name="Baker D."/>
            <person name="Gharbi K."/>
            <person name="Hall N."/>
            <person name="Watson M."/>
            <person name="Adriaenssens E.M."/>
            <person name="Foster-Nyarko E."/>
            <person name="Jarju S."/>
            <person name="Secka A."/>
            <person name="Antonio M."/>
            <person name="Oren A."/>
            <person name="Chaudhuri R.R."/>
            <person name="La Ragione R."/>
            <person name="Hildebrand F."/>
            <person name="Pallen M.J."/>
        </authorList>
    </citation>
    <scope>NUCLEOTIDE SEQUENCE</scope>
    <source>
        <strain evidence="2">4509</strain>
    </source>
</reference>
<sequence length="298" mass="32149">MKGKAKWLAIPLALSMLAGLCGCGSAEETERSSENFDSSVTSAEDISLNSSDDDYDMIADIISELEQGTNPDYFQYTIVDTTGSISITGYNGPDSKVIIPLTLENRPVKTISSGAFEDNQVIQEVILSNAVTTIEEDAFKNSTLQKITLSTNLVEIGTEAFSSCQLTEVDIPEGTVTIGEKAFYSCPLTRVSFPETLEVIGENAFYKIPTLTSVTIPSSVIEIGNLVESDLDNFEDGGELRRSQGGTGGGLPSLSYSFATRSFPAFDDEITIYGKSGSFAEKYVNATAEYYGYKFIAI</sequence>
<dbReference type="PANTHER" id="PTHR45661">
    <property type="entry name" value="SURFACE ANTIGEN"/>
    <property type="match status" value="1"/>
</dbReference>
<organism evidence="2 3">
    <name type="scientific">Candidatus Egerieicola faecale</name>
    <dbReference type="NCBI Taxonomy" id="2840774"/>
    <lineage>
        <taxon>Bacteria</taxon>
        <taxon>Bacillati</taxon>
        <taxon>Bacillota</taxon>
        <taxon>Clostridia</taxon>
        <taxon>Eubacteriales</taxon>
        <taxon>Oscillospiraceae</taxon>
        <taxon>Oscillospiraceae incertae sedis</taxon>
        <taxon>Candidatus Egerieicola</taxon>
    </lineage>
</organism>
<feature type="chain" id="PRO_5039083560" evidence="1">
    <location>
        <begin position="27"/>
        <end position="298"/>
    </location>
</feature>
<evidence type="ECO:0000256" key="1">
    <source>
        <dbReference type="SAM" id="SignalP"/>
    </source>
</evidence>
<evidence type="ECO:0000313" key="3">
    <source>
        <dbReference type="Proteomes" id="UP000824082"/>
    </source>
</evidence>
<dbReference type="EMBL" id="DVMX01000024">
    <property type="protein sequence ID" value="HIU41192.1"/>
    <property type="molecule type" value="Genomic_DNA"/>
</dbReference>
<keyword evidence="1" id="KW-0732">Signal</keyword>
<reference evidence="2" key="1">
    <citation type="submission" date="2020-10" db="EMBL/GenBank/DDBJ databases">
        <authorList>
            <person name="Gilroy R."/>
        </authorList>
    </citation>
    <scope>NUCLEOTIDE SEQUENCE</scope>
    <source>
        <strain evidence="2">4509</strain>
    </source>
</reference>
<dbReference type="SUPFAM" id="SSF52058">
    <property type="entry name" value="L domain-like"/>
    <property type="match status" value="1"/>
</dbReference>
<dbReference type="PANTHER" id="PTHR45661:SF3">
    <property type="entry name" value="IG-LIKE DOMAIN-CONTAINING PROTEIN"/>
    <property type="match status" value="1"/>
</dbReference>
<protein>
    <submittedName>
        <fullName evidence="2">Leucine-rich repeat domain-containing protein</fullName>
    </submittedName>
</protein>
<dbReference type="InterPro" id="IPR053139">
    <property type="entry name" value="Surface_bspA-like"/>
</dbReference>
<comment type="caution">
    <text evidence="2">The sequence shown here is derived from an EMBL/GenBank/DDBJ whole genome shotgun (WGS) entry which is preliminary data.</text>
</comment>
<dbReference type="AlphaFoldDB" id="A0A9D1IPV1"/>
<proteinExistence type="predicted"/>
<name>A0A9D1IPV1_9FIRM</name>
<gene>
    <name evidence="2" type="ORF">IAD19_01410</name>
</gene>
<accession>A0A9D1IPV1</accession>
<dbReference type="InterPro" id="IPR032675">
    <property type="entry name" value="LRR_dom_sf"/>
</dbReference>
<dbReference type="InterPro" id="IPR026906">
    <property type="entry name" value="LRR_5"/>
</dbReference>
<dbReference type="Gene3D" id="3.80.10.10">
    <property type="entry name" value="Ribonuclease Inhibitor"/>
    <property type="match status" value="1"/>
</dbReference>
<evidence type="ECO:0000313" key="2">
    <source>
        <dbReference type="EMBL" id="HIU41192.1"/>
    </source>
</evidence>
<dbReference type="Proteomes" id="UP000824082">
    <property type="component" value="Unassembled WGS sequence"/>
</dbReference>
<dbReference type="PROSITE" id="PS51257">
    <property type="entry name" value="PROKAR_LIPOPROTEIN"/>
    <property type="match status" value="1"/>
</dbReference>